<evidence type="ECO:0000259" key="8">
    <source>
        <dbReference type="Pfam" id="PF02608"/>
    </source>
</evidence>
<dbReference type="AlphaFoldDB" id="R7RR41"/>
<keyword evidence="4 7" id="KW-0732">Signal</keyword>
<evidence type="ECO:0000256" key="7">
    <source>
        <dbReference type="SAM" id="SignalP"/>
    </source>
</evidence>
<comment type="similarity">
    <text evidence="2">Belongs to the BMP lipoprotein family.</text>
</comment>
<evidence type="ECO:0000256" key="4">
    <source>
        <dbReference type="ARBA" id="ARBA00022729"/>
    </source>
</evidence>
<sequence length="353" mass="37870">MKMKKAIALVLSTALISSVFAGCAKKGGEQGGTQPKANVKIGMVTDQGGLGDKSFNDSAYEGLKRIEKDFGVKPDVLQSKQQENYEPNLTQLGQRDDLTFAIGFLMEGSLKNVAQKMPDKKFAIIDAVVDLPNVMSITFKEEEGSFLMGVIAGKMTQTNKVGFIGGIDMPLIQKFEAGFAAGVKAVNPQAAEGLMNRKTVKYAGSFTDSNKGYELAKALYNDGCDVIYHASGAVGLGLFKAAKEMKKWAIGVDQDQAETAPDFKDVILSSMIKRVDVGTYTASKNLIEGNFKAGHMVLGLKEDGVGYAPSTKNNTPAEVIAVVDKYAQAIKDGKIVVPEKIEDVKNFTAPEVK</sequence>
<organism evidence="9 10">
    <name type="scientific">Thermobrachium celere DSM 8682</name>
    <dbReference type="NCBI Taxonomy" id="941824"/>
    <lineage>
        <taxon>Bacteria</taxon>
        <taxon>Bacillati</taxon>
        <taxon>Bacillota</taxon>
        <taxon>Clostridia</taxon>
        <taxon>Eubacteriales</taxon>
        <taxon>Clostridiaceae</taxon>
        <taxon>Thermobrachium</taxon>
    </lineage>
</organism>
<dbReference type="PANTHER" id="PTHR34296">
    <property type="entry name" value="TRANSCRIPTIONAL ACTIVATOR PROTEIN MED"/>
    <property type="match status" value="1"/>
</dbReference>
<keyword evidence="3" id="KW-1003">Cell membrane</keyword>
<name>R7RR41_9CLOT</name>
<reference evidence="9" key="1">
    <citation type="submission" date="2013-03" db="EMBL/GenBank/DDBJ databases">
        <title>Draft genome sequence of the hydrogen-ethanol-producing anaerobic alkalithermophilic Caloramator celere.</title>
        <authorList>
            <person name="Ciranna A."/>
            <person name="Larjo A."/>
            <person name="Kivisto A."/>
            <person name="Santala V."/>
            <person name="Roos C."/>
            <person name="Karp M."/>
        </authorList>
    </citation>
    <scope>NUCLEOTIDE SEQUENCE [LARGE SCALE GENOMIC DNA]</scope>
    <source>
        <strain evidence="9">DSM 8682</strain>
    </source>
</reference>
<feature type="chain" id="PRO_5038608661" evidence="7">
    <location>
        <begin position="22"/>
        <end position="353"/>
    </location>
</feature>
<keyword evidence="10" id="KW-1185">Reference proteome</keyword>
<accession>R7RR41</accession>
<keyword evidence="5" id="KW-0472">Membrane</keyword>
<dbReference type="RefSeq" id="WP_018662978.1">
    <property type="nucleotide sequence ID" value="NZ_HF952018.1"/>
</dbReference>
<dbReference type="InterPro" id="IPR050957">
    <property type="entry name" value="BMP_lipoprotein"/>
</dbReference>
<comment type="caution">
    <text evidence="9">The sequence shown here is derived from an EMBL/GenBank/DDBJ whole genome shotgun (WGS) entry which is preliminary data.</text>
</comment>
<proteinExistence type="inferred from homology"/>
<dbReference type="OrthoDB" id="9769871at2"/>
<dbReference type="eggNOG" id="COG1744">
    <property type="taxonomic scope" value="Bacteria"/>
</dbReference>
<evidence type="ECO:0000313" key="9">
    <source>
        <dbReference type="EMBL" id="CDF58662.1"/>
    </source>
</evidence>
<protein>
    <submittedName>
        <fullName evidence="9">Lipoprotein, Bmp family</fullName>
    </submittedName>
</protein>
<dbReference type="Gene3D" id="3.40.50.2300">
    <property type="match status" value="2"/>
</dbReference>
<dbReference type="InterPro" id="IPR003760">
    <property type="entry name" value="PnrA-like"/>
</dbReference>
<gene>
    <name evidence="9" type="ORF">TCEL_00708</name>
</gene>
<dbReference type="HOGENOM" id="CLU_038813_0_0_9"/>
<dbReference type="Pfam" id="PF02608">
    <property type="entry name" value="Bmp"/>
    <property type="match status" value="1"/>
</dbReference>
<evidence type="ECO:0000256" key="5">
    <source>
        <dbReference type="ARBA" id="ARBA00023136"/>
    </source>
</evidence>
<dbReference type="PROSITE" id="PS51257">
    <property type="entry name" value="PROKAR_LIPOPROTEIN"/>
    <property type="match status" value="1"/>
</dbReference>
<evidence type="ECO:0000313" key="10">
    <source>
        <dbReference type="Proteomes" id="UP000014923"/>
    </source>
</evidence>
<keyword evidence="6 9" id="KW-0449">Lipoprotein</keyword>
<dbReference type="CDD" id="cd06354">
    <property type="entry name" value="PBP1_PrnA-like"/>
    <property type="match status" value="1"/>
</dbReference>
<evidence type="ECO:0000256" key="3">
    <source>
        <dbReference type="ARBA" id="ARBA00022475"/>
    </source>
</evidence>
<comment type="subcellular location">
    <subcellularLocation>
        <location evidence="1">Cell membrane</location>
        <topology evidence="1">Lipid-anchor</topology>
    </subcellularLocation>
</comment>
<feature type="signal peptide" evidence="7">
    <location>
        <begin position="1"/>
        <end position="21"/>
    </location>
</feature>
<evidence type="ECO:0000256" key="6">
    <source>
        <dbReference type="ARBA" id="ARBA00023288"/>
    </source>
</evidence>
<dbReference type="Proteomes" id="UP000014923">
    <property type="component" value="Unassembled WGS sequence"/>
</dbReference>
<feature type="domain" description="ABC transporter substrate-binding protein PnrA-like" evidence="8">
    <location>
        <begin position="42"/>
        <end position="338"/>
    </location>
</feature>
<dbReference type="SUPFAM" id="SSF53822">
    <property type="entry name" value="Periplasmic binding protein-like I"/>
    <property type="match status" value="1"/>
</dbReference>
<dbReference type="EMBL" id="CAVN010000097">
    <property type="protein sequence ID" value="CDF58662.1"/>
    <property type="molecule type" value="Genomic_DNA"/>
</dbReference>
<dbReference type="InterPro" id="IPR028082">
    <property type="entry name" value="Peripla_BP_I"/>
</dbReference>
<dbReference type="GO" id="GO:0005886">
    <property type="term" value="C:plasma membrane"/>
    <property type="evidence" value="ECO:0007669"/>
    <property type="project" value="UniProtKB-SubCell"/>
</dbReference>
<evidence type="ECO:0000256" key="2">
    <source>
        <dbReference type="ARBA" id="ARBA00008610"/>
    </source>
</evidence>
<evidence type="ECO:0000256" key="1">
    <source>
        <dbReference type="ARBA" id="ARBA00004193"/>
    </source>
</evidence>
<dbReference type="PANTHER" id="PTHR34296:SF2">
    <property type="entry name" value="ABC TRANSPORTER GUANOSINE-BINDING PROTEIN NUPN"/>
    <property type="match status" value="1"/>
</dbReference>